<dbReference type="AlphaFoldDB" id="A0A0C9X0T1"/>
<gene>
    <name evidence="1" type="ORF">K443DRAFT_8924</name>
</gene>
<sequence>MARFTHHEGVFLVDLGRIEVTGREPVGGEMQVTDRDVWYWFGTNLSADKQNHQIRRDPERTHYITWLLRRCVEMVAGRSNLYLKLAEEALNFATRRQIFRVGSAMWNQKDA</sequence>
<dbReference type="HOGENOM" id="CLU_2158812_0_0_1"/>
<accession>A0A0C9X0T1</accession>
<dbReference type="Proteomes" id="UP000054477">
    <property type="component" value="Unassembled WGS sequence"/>
</dbReference>
<proteinExistence type="predicted"/>
<evidence type="ECO:0000313" key="1">
    <source>
        <dbReference type="EMBL" id="KIJ98735.1"/>
    </source>
</evidence>
<organism evidence="1 2">
    <name type="scientific">Laccaria amethystina LaAM-08-1</name>
    <dbReference type="NCBI Taxonomy" id="1095629"/>
    <lineage>
        <taxon>Eukaryota</taxon>
        <taxon>Fungi</taxon>
        <taxon>Dikarya</taxon>
        <taxon>Basidiomycota</taxon>
        <taxon>Agaricomycotina</taxon>
        <taxon>Agaricomycetes</taxon>
        <taxon>Agaricomycetidae</taxon>
        <taxon>Agaricales</taxon>
        <taxon>Agaricineae</taxon>
        <taxon>Hydnangiaceae</taxon>
        <taxon>Laccaria</taxon>
    </lineage>
</organism>
<keyword evidence="2" id="KW-1185">Reference proteome</keyword>
<evidence type="ECO:0000313" key="2">
    <source>
        <dbReference type="Proteomes" id="UP000054477"/>
    </source>
</evidence>
<dbReference type="EMBL" id="KN838662">
    <property type="protein sequence ID" value="KIJ98735.1"/>
    <property type="molecule type" value="Genomic_DNA"/>
</dbReference>
<name>A0A0C9X0T1_9AGAR</name>
<reference evidence="2" key="2">
    <citation type="submission" date="2015-01" db="EMBL/GenBank/DDBJ databases">
        <title>Evolutionary Origins and Diversification of the Mycorrhizal Mutualists.</title>
        <authorList>
            <consortium name="DOE Joint Genome Institute"/>
            <consortium name="Mycorrhizal Genomics Consortium"/>
            <person name="Kohler A."/>
            <person name="Kuo A."/>
            <person name="Nagy L.G."/>
            <person name="Floudas D."/>
            <person name="Copeland A."/>
            <person name="Barry K.W."/>
            <person name="Cichocki N."/>
            <person name="Veneault-Fourrey C."/>
            <person name="LaButti K."/>
            <person name="Lindquist E.A."/>
            <person name="Lipzen A."/>
            <person name="Lundell T."/>
            <person name="Morin E."/>
            <person name="Murat C."/>
            <person name="Riley R."/>
            <person name="Ohm R."/>
            <person name="Sun H."/>
            <person name="Tunlid A."/>
            <person name="Henrissat B."/>
            <person name="Grigoriev I.V."/>
            <person name="Hibbett D.S."/>
            <person name="Martin F."/>
        </authorList>
    </citation>
    <scope>NUCLEOTIDE SEQUENCE [LARGE SCALE GENOMIC DNA]</scope>
    <source>
        <strain evidence="2">LaAM-08-1</strain>
    </source>
</reference>
<reference evidence="1 2" key="1">
    <citation type="submission" date="2014-04" db="EMBL/GenBank/DDBJ databases">
        <authorList>
            <consortium name="DOE Joint Genome Institute"/>
            <person name="Kuo A."/>
            <person name="Kohler A."/>
            <person name="Nagy L.G."/>
            <person name="Floudas D."/>
            <person name="Copeland A."/>
            <person name="Barry K.W."/>
            <person name="Cichocki N."/>
            <person name="Veneault-Fourrey C."/>
            <person name="LaButti K."/>
            <person name="Lindquist E.A."/>
            <person name="Lipzen A."/>
            <person name="Lundell T."/>
            <person name="Morin E."/>
            <person name="Murat C."/>
            <person name="Sun H."/>
            <person name="Tunlid A."/>
            <person name="Henrissat B."/>
            <person name="Grigoriev I.V."/>
            <person name="Hibbett D.S."/>
            <person name="Martin F."/>
            <person name="Nordberg H.P."/>
            <person name="Cantor M.N."/>
            <person name="Hua S.X."/>
        </authorList>
    </citation>
    <scope>NUCLEOTIDE SEQUENCE [LARGE SCALE GENOMIC DNA]</scope>
    <source>
        <strain evidence="1 2">LaAM-08-1</strain>
    </source>
</reference>
<protein>
    <submittedName>
        <fullName evidence="1">Uncharacterized protein</fullName>
    </submittedName>
</protein>